<gene>
    <name evidence="2" type="ORF">HJG60_009720</name>
</gene>
<accession>A0A834BCF4</accession>
<evidence type="ECO:0000313" key="2">
    <source>
        <dbReference type="EMBL" id="KAF6125195.1"/>
    </source>
</evidence>
<protein>
    <submittedName>
        <fullName evidence="2">Uncharacterized protein</fullName>
    </submittedName>
</protein>
<name>A0A834BCF4_9CHIR</name>
<sequence>MPSSHPLPAIPALTSGLPSEDTEPLLCKLQVLQPLRPRRSAPGLCGGARLGKGTAQKTLPSIAFTSASAITSTSAITSATITSTPQRALGSRRTQLARPLQGAAQRPRFLCTLERVINLK</sequence>
<dbReference type="AlphaFoldDB" id="A0A834BCF4"/>
<feature type="region of interest" description="Disordered" evidence="1">
    <location>
        <begin position="1"/>
        <end position="20"/>
    </location>
</feature>
<reference evidence="2 3" key="1">
    <citation type="journal article" date="2020" name="Nature">
        <title>Six reference-quality genomes reveal evolution of bat adaptations.</title>
        <authorList>
            <person name="Jebb D."/>
            <person name="Huang Z."/>
            <person name="Pippel M."/>
            <person name="Hughes G.M."/>
            <person name="Lavrichenko K."/>
            <person name="Devanna P."/>
            <person name="Winkler S."/>
            <person name="Jermiin L.S."/>
            <person name="Skirmuntt E.C."/>
            <person name="Katzourakis A."/>
            <person name="Burkitt-Gray L."/>
            <person name="Ray D.A."/>
            <person name="Sullivan K.A.M."/>
            <person name="Roscito J.G."/>
            <person name="Kirilenko B.M."/>
            <person name="Davalos L.M."/>
            <person name="Corthals A.P."/>
            <person name="Power M.L."/>
            <person name="Jones G."/>
            <person name="Ransome R.D."/>
            <person name="Dechmann D.K.N."/>
            <person name="Locatelli A.G."/>
            <person name="Puechmaille S.J."/>
            <person name="Fedrigo O."/>
            <person name="Jarvis E.D."/>
            <person name="Hiller M."/>
            <person name="Vernes S.C."/>
            <person name="Myers E.W."/>
            <person name="Teeling E.C."/>
        </authorList>
    </citation>
    <scope>NUCLEOTIDE SEQUENCE [LARGE SCALE GENOMIC DNA]</scope>
    <source>
        <strain evidence="2">Bat1K_MPI-CBG_1</strain>
    </source>
</reference>
<dbReference type="Proteomes" id="UP000664940">
    <property type="component" value="Unassembled WGS sequence"/>
</dbReference>
<evidence type="ECO:0000313" key="3">
    <source>
        <dbReference type="Proteomes" id="UP000664940"/>
    </source>
</evidence>
<comment type="caution">
    <text evidence="2">The sequence shown here is derived from an EMBL/GenBank/DDBJ whole genome shotgun (WGS) entry which is preliminary data.</text>
</comment>
<dbReference type="EMBL" id="JABVXQ010000002">
    <property type="protein sequence ID" value="KAF6125195.1"/>
    <property type="molecule type" value="Genomic_DNA"/>
</dbReference>
<proteinExistence type="predicted"/>
<organism evidence="2 3">
    <name type="scientific">Phyllostomus discolor</name>
    <name type="common">pale spear-nosed bat</name>
    <dbReference type="NCBI Taxonomy" id="89673"/>
    <lineage>
        <taxon>Eukaryota</taxon>
        <taxon>Metazoa</taxon>
        <taxon>Chordata</taxon>
        <taxon>Craniata</taxon>
        <taxon>Vertebrata</taxon>
        <taxon>Euteleostomi</taxon>
        <taxon>Mammalia</taxon>
        <taxon>Eutheria</taxon>
        <taxon>Laurasiatheria</taxon>
        <taxon>Chiroptera</taxon>
        <taxon>Yangochiroptera</taxon>
        <taxon>Phyllostomidae</taxon>
        <taxon>Phyllostominae</taxon>
        <taxon>Phyllostomus</taxon>
    </lineage>
</organism>
<evidence type="ECO:0000256" key="1">
    <source>
        <dbReference type="SAM" id="MobiDB-lite"/>
    </source>
</evidence>